<feature type="compositionally biased region" description="Basic and acidic residues" evidence="1">
    <location>
        <begin position="71"/>
        <end position="84"/>
    </location>
</feature>
<dbReference type="RefSeq" id="XP_020017477.1">
    <property type="nucleotide sequence ID" value="XM_020161888.1"/>
</dbReference>
<feature type="compositionally biased region" description="Low complexity" evidence="1">
    <location>
        <begin position="139"/>
        <end position="150"/>
    </location>
</feature>
<feature type="region of interest" description="Disordered" evidence="1">
    <location>
        <begin position="1"/>
        <end position="168"/>
    </location>
</feature>
<feature type="compositionally biased region" description="Basic and acidic residues" evidence="1">
    <location>
        <begin position="288"/>
        <end position="300"/>
    </location>
</feature>
<feature type="compositionally biased region" description="Pro residues" evidence="1">
    <location>
        <begin position="46"/>
        <end position="58"/>
    </location>
</feature>
<dbReference type="KEGG" id="ccan:109685162"/>
<accession>A0A8B7UDY5</accession>
<evidence type="ECO:0000313" key="2">
    <source>
        <dbReference type="RefSeq" id="XP_020017477.1"/>
    </source>
</evidence>
<reference evidence="2" key="1">
    <citation type="submission" date="2025-08" db="UniProtKB">
        <authorList>
            <consortium name="RefSeq"/>
        </authorList>
    </citation>
    <scope>IDENTIFICATION</scope>
    <source>
        <tissue evidence="2">Leukocyte</tissue>
    </source>
</reference>
<dbReference type="AlphaFoldDB" id="A0A8B7UDY5"/>
<proteinExistence type="predicted"/>
<feature type="compositionally biased region" description="Basic and acidic residues" evidence="1">
    <location>
        <begin position="9"/>
        <end position="25"/>
    </location>
</feature>
<feature type="region of interest" description="Disordered" evidence="1">
    <location>
        <begin position="236"/>
        <end position="345"/>
    </location>
</feature>
<gene>
    <name evidence="2" type="primary">LOC109685162</name>
</gene>
<protein>
    <submittedName>
        <fullName evidence="2">Basic salivary proline-rich protein 2-like</fullName>
    </submittedName>
</protein>
<organism evidence="2">
    <name type="scientific">Castor canadensis</name>
    <name type="common">American beaver</name>
    <dbReference type="NCBI Taxonomy" id="51338"/>
    <lineage>
        <taxon>Eukaryota</taxon>
        <taxon>Metazoa</taxon>
        <taxon>Chordata</taxon>
        <taxon>Craniata</taxon>
        <taxon>Vertebrata</taxon>
        <taxon>Euteleostomi</taxon>
        <taxon>Mammalia</taxon>
        <taxon>Eutheria</taxon>
        <taxon>Euarchontoglires</taxon>
        <taxon>Glires</taxon>
        <taxon>Rodentia</taxon>
        <taxon>Castorimorpha</taxon>
        <taxon>Castoridae</taxon>
        <taxon>Castor</taxon>
    </lineage>
</organism>
<evidence type="ECO:0000256" key="1">
    <source>
        <dbReference type="SAM" id="MobiDB-lite"/>
    </source>
</evidence>
<sequence>MRWSLELSPEGREDPPSGRCDREPARVSLVEGGIGQDEATGICTQPLPPLPTRGPGAPPSLIGRGGGPRGRAAEVQRTEQRPRGVLESAAPRGRVPSPCSSAPPIVPFLPQRPGQHAAQAAPTSPTVPKLPGAQGWKLGGESAAAAAGRSPARRERGGRRQNRSLAHSLRRTAPAWRRFLPGELSGGAAPPSLLPGSLARSFDLLLAPSVQPQGERRDGGSGVGAASAGIFRGEGEVASGCCPRWTTGGRGESDQPAPEEARPPGVSGREERPPRRAPPPSASPRARQTLEEEGGKRRAGEGVLARGKPHAPRFTSAGTHTSPPRKPQTARADRSTRRTHCLAHAASRRERPWAIKLGLIFVPLN</sequence>
<name>A0A8B7UDY5_CASCN</name>